<keyword evidence="11 12" id="KW-0961">Cell wall biogenesis/degradation</keyword>
<dbReference type="GO" id="GO:0008360">
    <property type="term" value="P:regulation of cell shape"/>
    <property type="evidence" value="ECO:0007669"/>
    <property type="project" value="UniProtKB-KW"/>
</dbReference>
<evidence type="ECO:0000256" key="16">
    <source>
        <dbReference type="PROSITE-ProRule" id="PRU00409"/>
    </source>
</evidence>
<feature type="binding site" evidence="14">
    <location>
        <begin position="193"/>
        <end position="195"/>
    </location>
    <ligand>
        <name>ATP</name>
        <dbReference type="ChEBI" id="CHEBI:30616"/>
    </ligand>
</feature>
<feature type="binding site" evidence="15">
    <location>
        <position position="311"/>
    </location>
    <ligand>
        <name>Mg(2+)</name>
        <dbReference type="ChEBI" id="CHEBI:18420"/>
        <label>1</label>
    </ligand>
</feature>
<dbReference type="Pfam" id="PF07478">
    <property type="entry name" value="Dala_Dala_lig_C"/>
    <property type="match status" value="1"/>
</dbReference>
<feature type="binding site" evidence="14">
    <location>
        <position position="150"/>
    </location>
    <ligand>
        <name>ATP</name>
        <dbReference type="ChEBI" id="CHEBI:30616"/>
    </ligand>
</feature>
<dbReference type="PIRSF" id="PIRSF039102">
    <property type="entry name" value="Ddl/VanB"/>
    <property type="match status" value="1"/>
</dbReference>
<feature type="binding site" evidence="14">
    <location>
        <begin position="324"/>
        <end position="325"/>
    </location>
    <ligand>
        <name>ATP</name>
        <dbReference type="ChEBI" id="CHEBI:30616"/>
    </ligand>
</feature>
<evidence type="ECO:0000313" key="18">
    <source>
        <dbReference type="EMBL" id="RKF28251.1"/>
    </source>
</evidence>
<evidence type="ECO:0000256" key="3">
    <source>
        <dbReference type="ARBA" id="ARBA00022598"/>
    </source>
</evidence>
<comment type="pathway">
    <text evidence="12">Cell wall biogenesis; peptidoglycan biosynthesis.</text>
</comment>
<dbReference type="PROSITE" id="PS50975">
    <property type="entry name" value="ATP_GRASP"/>
    <property type="match status" value="1"/>
</dbReference>
<dbReference type="GO" id="GO:0005524">
    <property type="term" value="F:ATP binding"/>
    <property type="evidence" value="ECO:0007669"/>
    <property type="project" value="UniProtKB-UniRule"/>
</dbReference>
<feature type="binding site" evidence="15">
    <location>
        <position position="325"/>
    </location>
    <ligand>
        <name>Mg(2+)</name>
        <dbReference type="ChEBI" id="CHEBI:18420"/>
        <label>2</label>
    </ligand>
</feature>
<accession>A0A420F5Q4</accession>
<feature type="active site" evidence="13">
    <location>
        <position position="336"/>
    </location>
</feature>
<evidence type="ECO:0000256" key="12">
    <source>
        <dbReference type="HAMAP-Rule" id="MF_00047"/>
    </source>
</evidence>
<evidence type="ECO:0000256" key="8">
    <source>
        <dbReference type="ARBA" id="ARBA00022960"/>
    </source>
</evidence>
<dbReference type="GO" id="GO:0046872">
    <property type="term" value="F:metal ion binding"/>
    <property type="evidence" value="ECO:0007669"/>
    <property type="project" value="UniProtKB-KW"/>
</dbReference>
<protein>
    <recommendedName>
        <fullName evidence="12">D-alanine--D-alanine ligase</fullName>
        <ecNumber evidence="12">6.3.2.4</ecNumber>
    </recommendedName>
    <alternativeName>
        <fullName evidence="12">D-Ala-D-Ala ligase</fullName>
    </alternativeName>
    <alternativeName>
        <fullName evidence="12">D-alanylalanine synthetase</fullName>
    </alternativeName>
</protein>
<feature type="binding site" evidence="14">
    <location>
        <begin position="231"/>
        <end position="238"/>
    </location>
    <ligand>
        <name>ATP</name>
        <dbReference type="ChEBI" id="CHEBI:30616"/>
    </ligand>
</feature>
<evidence type="ECO:0000256" key="4">
    <source>
        <dbReference type="ARBA" id="ARBA00022723"/>
    </source>
</evidence>
<comment type="cofactor">
    <cofactor evidence="15">
        <name>Mg(2+)</name>
        <dbReference type="ChEBI" id="CHEBI:18420"/>
    </cofactor>
    <cofactor evidence="15">
        <name>Mn(2+)</name>
        <dbReference type="ChEBI" id="CHEBI:29035"/>
    </cofactor>
    <text evidence="15">Binds 2 magnesium or manganese ions per subunit.</text>
</comment>
<dbReference type="PANTHER" id="PTHR23132">
    <property type="entry name" value="D-ALANINE--D-ALANINE LIGASE"/>
    <property type="match status" value="1"/>
</dbReference>
<evidence type="ECO:0000256" key="14">
    <source>
        <dbReference type="PIRSR" id="PIRSR039102-2"/>
    </source>
</evidence>
<evidence type="ECO:0000256" key="7">
    <source>
        <dbReference type="ARBA" id="ARBA00022842"/>
    </source>
</evidence>
<evidence type="ECO:0000256" key="11">
    <source>
        <dbReference type="ARBA" id="ARBA00023316"/>
    </source>
</evidence>
<dbReference type="GO" id="GO:0008716">
    <property type="term" value="F:D-alanine-D-alanine ligase activity"/>
    <property type="evidence" value="ECO:0007669"/>
    <property type="project" value="UniProtKB-UniRule"/>
</dbReference>
<dbReference type="GO" id="GO:0005829">
    <property type="term" value="C:cytosol"/>
    <property type="evidence" value="ECO:0007669"/>
    <property type="project" value="TreeGrafter"/>
</dbReference>
<comment type="cofactor">
    <cofactor evidence="1">
        <name>Mn(2+)</name>
        <dbReference type="ChEBI" id="CHEBI:29035"/>
    </cofactor>
</comment>
<organism evidence="18 19">
    <name type="scientific">Micromonospora globbae</name>
    <dbReference type="NCBI Taxonomy" id="1894969"/>
    <lineage>
        <taxon>Bacteria</taxon>
        <taxon>Bacillati</taxon>
        <taxon>Actinomycetota</taxon>
        <taxon>Actinomycetes</taxon>
        <taxon>Micromonosporales</taxon>
        <taxon>Micromonosporaceae</taxon>
        <taxon>Micromonospora</taxon>
    </lineage>
</organism>
<keyword evidence="10 15" id="KW-0464">Manganese</keyword>
<feature type="binding site" evidence="14">
    <location>
        <begin position="201"/>
        <end position="202"/>
    </location>
    <ligand>
        <name>ATP</name>
        <dbReference type="ChEBI" id="CHEBI:30616"/>
    </ligand>
</feature>
<dbReference type="UniPathway" id="UPA00219"/>
<feature type="binding site" evidence="15">
    <location>
        <position position="325"/>
    </location>
    <ligand>
        <name>Mg(2+)</name>
        <dbReference type="ChEBI" id="CHEBI:18420"/>
        <label>1</label>
    </ligand>
</feature>
<dbReference type="RefSeq" id="WP_120327742.1">
    <property type="nucleotide sequence ID" value="NZ_RAQQ01000004.1"/>
</dbReference>
<dbReference type="NCBIfam" id="TIGR01205">
    <property type="entry name" value="D_ala_D_alaTIGR"/>
    <property type="match status" value="1"/>
</dbReference>
<proteinExistence type="inferred from homology"/>
<dbReference type="InterPro" id="IPR005905">
    <property type="entry name" value="D_ala_D_ala"/>
</dbReference>
<dbReference type="Gene3D" id="3.30.1490.20">
    <property type="entry name" value="ATP-grasp fold, A domain"/>
    <property type="match status" value="1"/>
</dbReference>
<evidence type="ECO:0000313" key="19">
    <source>
        <dbReference type="Proteomes" id="UP000285744"/>
    </source>
</evidence>
<dbReference type="NCBIfam" id="NF002528">
    <property type="entry name" value="PRK01966.1-4"/>
    <property type="match status" value="1"/>
</dbReference>
<dbReference type="Gene3D" id="3.40.50.20">
    <property type="match status" value="1"/>
</dbReference>
<keyword evidence="3 12" id="KW-0436">Ligase</keyword>
<gene>
    <name evidence="12" type="primary">ddl</name>
    <name evidence="18" type="ORF">D7I43_07965</name>
</gene>
<dbReference type="InterPro" id="IPR011761">
    <property type="entry name" value="ATP-grasp"/>
</dbReference>
<dbReference type="HAMAP" id="MF_00047">
    <property type="entry name" value="Dala_Dala_lig"/>
    <property type="match status" value="1"/>
</dbReference>
<comment type="catalytic activity">
    <reaction evidence="12">
        <text>2 D-alanine + ATP = D-alanyl-D-alanine + ADP + phosphate + H(+)</text>
        <dbReference type="Rhea" id="RHEA:11224"/>
        <dbReference type="ChEBI" id="CHEBI:15378"/>
        <dbReference type="ChEBI" id="CHEBI:30616"/>
        <dbReference type="ChEBI" id="CHEBI:43474"/>
        <dbReference type="ChEBI" id="CHEBI:57416"/>
        <dbReference type="ChEBI" id="CHEBI:57822"/>
        <dbReference type="ChEBI" id="CHEBI:456216"/>
        <dbReference type="EC" id="6.3.2.4"/>
    </reaction>
</comment>
<dbReference type="PROSITE" id="PS00844">
    <property type="entry name" value="DALA_DALA_LIGASE_2"/>
    <property type="match status" value="1"/>
</dbReference>
<keyword evidence="5 14" id="KW-0547">Nucleotide-binding</keyword>
<reference evidence="18 19" key="1">
    <citation type="journal article" date="2018" name="Int. J. Syst. Evol. Microbiol.">
        <title>Micromonospora globbae sp. nov., an endophytic actinomycete isolated from roots of Globba winitii C. H. Wright.</title>
        <authorList>
            <person name="Kuncharoen N."/>
            <person name="Pittayakhajonwut P."/>
            <person name="Tanasupawat S."/>
        </authorList>
    </citation>
    <scope>NUCLEOTIDE SEQUENCE [LARGE SCALE GENOMIC DNA]</scope>
    <source>
        <strain evidence="18 19">WPS1-2</strain>
    </source>
</reference>
<comment type="subcellular location">
    <subcellularLocation>
        <location evidence="12">Cytoplasm</location>
    </subcellularLocation>
</comment>
<dbReference type="Gene3D" id="3.30.470.20">
    <property type="entry name" value="ATP-grasp fold, B domain"/>
    <property type="match status" value="1"/>
</dbReference>
<feature type="binding site" evidence="15">
    <location>
        <position position="327"/>
    </location>
    <ligand>
        <name>Mg(2+)</name>
        <dbReference type="ChEBI" id="CHEBI:18420"/>
        <label>2</label>
    </ligand>
</feature>
<dbReference type="OrthoDB" id="9813261at2"/>
<dbReference type="EMBL" id="RAQQ01000004">
    <property type="protein sequence ID" value="RKF28251.1"/>
    <property type="molecule type" value="Genomic_DNA"/>
</dbReference>
<evidence type="ECO:0000256" key="10">
    <source>
        <dbReference type="ARBA" id="ARBA00023211"/>
    </source>
</evidence>
<feature type="active site" evidence="13">
    <location>
        <position position="17"/>
    </location>
</feature>
<dbReference type="Pfam" id="PF01820">
    <property type="entry name" value="Dala_Dala_lig_N"/>
    <property type="match status" value="1"/>
</dbReference>
<dbReference type="EC" id="6.3.2.4" evidence="12"/>
<keyword evidence="9 12" id="KW-0573">Peptidoglycan synthesis</keyword>
<dbReference type="Proteomes" id="UP000285744">
    <property type="component" value="Unassembled WGS sequence"/>
</dbReference>
<evidence type="ECO:0000256" key="9">
    <source>
        <dbReference type="ARBA" id="ARBA00022984"/>
    </source>
</evidence>
<dbReference type="SUPFAM" id="SSF56059">
    <property type="entry name" value="Glutathione synthetase ATP-binding domain-like"/>
    <property type="match status" value="1"/>
</dbReference>
<dbReference type="InterPro" id="IPR016185">
    <property type="entry name" value="PreATP-grasp_dom_sf"/>
</dbReference>
<comment type="function">
    <text evidence="12">Cell wall formation.</text>
</comment>
<keyword evidence="6 16" id="KW-0067">ATP-binding</keyword>
<dbReference type="PROSITE" id="PS00843">
    <property type="entry name" value="DALA_DALA_LIGASE_1"/>
    <property type="match status" value="1"/>
</dbReference>
<keyword evidence="4 15" id="KW-0479">Metal-binding</keyword>
<evidence type="ECO:0000256" key="2">
    <source>
        <dbReference type="ARBA" id="ARBA00010871"/>
    </source>
</evidence>
<dbReference type="InterPro" id="IPR011095">
    <property type="entry name" value="Dala_Dala_lig_C"/>
</dbReference>
<evidence type="ECO:0000256" key="1">
    <source>
        <dbReference type="ARBA" id="ARBA00001936"/>
    </source>
</evidence>
<dbReference type="InterPro" id="IPR011127">
    <property type="entry name" value="Dala_Dala_lig_N"/>
</dbReference>
<keyword evidence="7 15" id="KW-0460">Magnesium</keyword>
<comment type="caution">
    <text evidence="18">The sequence shown here is derived from an EMBL/GenBank/DDBJ whole genome shotgun (WGS) entry which is preliminary data.</text>
</comment>
<feature type="active site" evidence="13">
    <location>
        <position position="201"/>
    </location>
</feature>
<comment type="similarity">
    <text evidence="2 12">Belongs to the D-alanine--D-alanine ligase family.</text>
</comment>
<dbReference type="GO" id="GO:0071555">
    <property type="term" value="P:cell wall organization"/>
    <property type="evidence" value="ECO:0007669"/>
    <property type="project" value="UniProtKB-KW"/>
</dbReference>
<name>A0A420F5Q4_9ACTN</name>
<keyword evidence="8 12" id="KW-0133">Cell shape</keyword>
<feature type="domain" description="ATP-grasp" evidence="17">
    <location>
        <begin position="154"/>
        <end position="358"/>
    </location>
</feature>
<dbReference type="NCBIfam" id="NF002378">
    <property type="entry name" value="PRK01372.1"/>
    <property type="match status" value="1"/>
</dbReference>
<evidence type="ECO:0000256" key="13">
    <source>
        <dbReference type="PIRSR" id="PIRSR039102-1"/>
    </source>
</evidence>
<dbReference type="PANTHER" id="PTHR23132:SF25">
    <property type="entry name" value="D-ALANINE--D-ALANINE LIGASE A"/>
    <property type="match status" value="1"/>
</dbReference>
<dbReference type="FunFam" id="3.30.470.20:FF:000008">
    <property type="entry name" value="D-alanine--D-alanine ligase"/>
    <property type="match status" value="1"/>
</dbReference>
<dbReference type="SUPFAM" id="SSF52440">
    <property type="entry name" value="PreATP-grasp domain"/>
    <property type="match status" value="1"/>
</dbReference>
<evidence type="ECO:0000256" key="15">
    <source>
        <dbReference type="PIRSR" id="PIRSR039102-3"/>
    </source>
</evidence>
<evidence type="ECO:0000256" key="5">
    <source>
        <dbReference type="ARBA" id="ARBA00022741"/>
    </source>
</evidence>
<dbReference type="InterPro" id="IPR013815">
    <property type="entry name" value="ATP_grasp_subdomain_1"/>
</dbReference>
<dbReference type="InterPro" id="IPR000291">
    <property type="entry name" value="D-Ala_lig_Van_CS"/>
</dbReference>
<dbReference type="GO" id="GO:0009252">
    <property type="term" value="P:peptidoglycan biosynthetic process"/>
    <property type="evidence" value="ECO:0007669"/>
    <property type="project" value="UniProtKB-UniRule"/>
</dbReference>
<keyword evidence="12" id="KW-0963">Cytoplasm</keyword>
<sequence>MSTPVRIGVLFGGPSAEHDVSCASALGVARALADAGHRVVAIGVTRTGTFRLVPDAVLAELRAGGGAGRAIDDRLTVTGPAVELRVGNRPGTALVAAANAPGAVHAEVDVVFPVLHGPYGEDGVVQGLLESLGVPYVGCGILASAVGMDKVAMKRALRAEGVPTTPHVSFDAHTYRAADGPEKLVLGLRRPLFVKPARMGSSIGISRVTEGDDLGAAVEEALRHDTVVLVEQGVTGRELECGVLGGWRPEASAVGEVRVAGGWFDYRQKYYGDDDPMVVPAPLPDEVTERVRELSLRAFAAIGGWGLARVDFLYDEASGDLYVNELNTMPGFTAHSMYPKVWAESGVDYPELVDRLVGLALARHAERPAGVRPGALR</sequence>
<evidence type="ECO:0000259" key="17">
    <source>
        <dbReference type="PROSITE" id="PS50975"/>
    </source>
</evidence>
<dbReference type="AlphaFoldDB" id="A0A420F5Q4"/>
<evidence type="ECO:0000256" key="6">
    <source>
        <dbReference type="ARBA" id="ARBA00022840"/>
    </source>
</evidence>